<dbReference type="InterPro" id="IPR013780">
    <property type="entry name" value="Glyco_hydro_b"/>
</dbReference>
<evidence type="ECO:0000313" key="15">
    <source>
        <dbReference type="EMBL" id="KAF7198523.1"/>
    </source>
</evidence>
<evidence type="ECO:0000256" key="2">
    <source>
        <dbReference type="ARBA" id="ARBA00003969"/>
    </source>
</evidence>
<keyword evidence="10 13" id="KW-1015">Disulfide bond</keyword>
<dbReference type="Pfam" id="PF16499">
    <property type="entry name" value="Melibiase_2"/>
    <property type="match status" value="1"/>
</dbReference>
<evidence type="ECO:0000256" key="1">
    <source>
        <dbReference type="ARBA" id="ARBA00001255"/>
    </source>
</evidence>
<dbReference type="Pfam" id="PF17801">
    <property type="entry name" value="Melibiase_C"/>
    <property type="match status" value="1"/>
</dbReference>
<dbReference type="EC" id="3.2.1.22" evidence="5 13"/>
<dbReference type="GO" id="GO:0004557">
    <property type="term" value="F:alpha-galactosidase activity"/>
    <property type="evidence" value="ECO:0007669"/>
    <property type="project" value="UniProtKB-EC"/>
</dbReference>
<keyword evidence="11" id="KW-0325">Glycoprotein</keyword>
<comment type="caution">
    <text evidence="15">The sequence shown here is derived from an EMBL/GenBank/DDBJ whole genome shotgun (WGS) entry which is preliminary data.</text>
</comment>
<dbReference type="GO" id="GO:0030246">
    <property type="term" value="F:carbohydrate binding"/>
    <property type="evidence" value="ECO:0007669"/>
    <property type="project" value="UniProtKB-KW"/>
</dbReference>
<dbReference type="InterPro" id="IPR017853">
    <property type="entry name" value="GH"/>
</dbReference>
<comment type="subcellular location">
    <subcellularLocation>
        <location evidence="3">Secreted</location>
    </subcellularLocation>
</comment>
<keyword evidence="9 13" id="KW-0378">Hydrolase</keyword>
<dbReference type="FunFam" id="3.20.20.70:FF:000177">
    <property type="entry name" value="Alpha-galactosidase"/>
    <property type="match status" value="1"/>
</dbReference>
<dbReference type="PRINTS" id="PR00740">
    <property type="entry name" value="GLHYDRLASE27"/>
</dbReference>
<dbReference type="EMBL" id="JABCIY010000001">
    <property type="protein sequence ID" value="KAF7198523.1"/>
    <property type="molecule type" value="Genomic_DNA"/>
</dbReference>
<gene>
    <name evidence="15" type="ORF">HII31_00262</name>
</gene>
<comment type="similarity">
    <text evidence="4 13">Belongs to the glycosyl hydrolase 27 family.</text>
</comment>
<keyword evidence="7" id="KW-0732">Signal</keyword>
<dbReference type="Gene3D" id="3.20.20.70">
    <property type="entry name" value="Aldolase class I"/>
    <property type="match status" value="1"/>
</dbReference>
<organism evidence="15 16">
    <name type="scientific">Pseudocercospora fuligena</name>
    <dbReference type="NCBI Taxonomy" id="685502"/>
    <lineage>
        <taxon>Eukaryota</taxon>
        <taxon>Fungi</taxon>
        <taxon>Dikarya</taxon>
        <taxon>Ascomycota</taxon>
        <taxon>Pezizomycotina</taxon>
        <taxon>Dothideomycetes</taxon>
        <taxon>Dothideomycetidae</taxon>
        <taxon>Mycosphaerellales</taxon>
        <taxon>Mycosphaerellaceae</taxon>
        <taxon>Pseudocercospora</taxon>
    </lineage>
</organism>
<keyword evidence="6" id="KW-0964">Secreted</keyword>
<evidence type="ECO:0000259" key="14">
    <source>
        <dbReference type="SMART" id="SM00458"/>
    </source>
</evidence>
<feature type="domain" description="Ricin B lectin" evidence="14">
    <location>
        <begin position="429"/>
        <end position="539"/>
    </location>
</feature>
<accession>A0A8H6VN70</accession>
<dbReference type="InterPro" id="IPR000772">
    <property type="entry name" value="Ricin_B_lectin"/>
</dbReference>
<evidence type="ECO:0000256" key="12">
    <source>
        <dbReference type="ARBA" id="ARBA00023295"/>
    </source>
</evidence>
<dbReference type="AlphaFoldDB" id="A0A8H6VN70"/>
<dbReference type="PANTHER" id="PTHR11452:SF91">
    <property type="entry name" value="ALPHA-GALACTOSIDASE A-RELATED"/>
    <property type="match status" value="1"/>
</dbReference>
<dbReference type="SUPFAM" id="SSF51011">
    <property type="entry name" value="Glycosyl hydrolase domain"/>
    <property type="match status" value="1"/>
</dbReference>
<keyword evidence="12 13" id="KW-0326">Glycosidase</keyword>
<evidence type="ECO:0000256" key="10">
    <source>
        <dbReference type="ARBA" id="ARBA00023157"/>
    </source>
</evidence>
<evidence type="ECO:0000256" key="5">
    <source>
        <dbReference type="ARBA" id="ARBA00012755"/>
    </source>
</evidence>
<dbReference type="SUPFAM" id="SSF50370">
    <property type="entry name" value="Ricin B-like lectins"/>
    <property type="match status" value="1"/>
</dbReference>
<dbReference type="OrthoDB" id="5795902at2759"/>
<dbReference type="InterPro" id="IPR035992">
    <property type="entry name" value="Ricin_B-like_lectins"/>
</dbReference>
<dbReference type="GO" id="GO:0005975">
    <property type="term" value="P:carbohydrate metabolic process"/>
    <property type="evidence" value="ECO:0007669"/>
    <property type="project" value="InterPro"/>
</dbReference>
<comment type="catalytic activity">
    <reaction evidence="1 13">
        <text>Hydrolysis of terminal, non-reducing alpha-D-galactose residues in alpha-D-galactosides, including galactose oligosaccharides, galactomannans and galactolipids.</text>
        <dbReference type="EC" id="3.2.1.22"/>
    </reaction>
</comment>
<evidence type="ECO:0000256" key="11">
    <source>
        <dbReference type="ARBA" id="ARBA00023180"/>
    </source>
</evidence>
<proteinExistence type="inferred from homology"/>
<keyword evidence="8" id="KW-0430">Lectin</keyword>
<name>A0A8H6VN70_9PEZI</name>
<dbReference type="InterPro" id="IPR002241">
    <property type="entry name" value="Glyco_hydro_27"/>
</dbReference>
<dbReference type="SUPFAM" id="SSF51445">
    <property type="entry name" value="(Trans)glycosidases"/>
    <property type="match status" value="1"/>
</dbReference>
<evidence type="ECO:0000256" key="4">
    <source>
        <dbReference type="ARBA" id="ARBA00009743"/>
    </source>
</evidence>
<dbReference type="SMART" id="SM00458">
    <property type="entry name" value="RICIN"/>
    <property type="match status" value="1"/>
</dbReference>
<dbReference type="Gene3D" id="2.80.10.50">
    <property type="match status" value="1"/>
</dbReference>
<evidence type="ECO:0000256" key="9">
    <source>
        <dbReference type="ARBA" id="ARBA00022801"/>
    </source>
</evidence>
<evidence type="ECO:0000256" key="3">
    <source>
        <dbReference type="ARBA" id="ARBA00004613"/>
    </source>
</evidence>
<evidence type="ECO:0000313" key="16">
    <source>
        <dbReference type="Proteomes" id="UP000660729"/>
    </source>
</evidence>
<dbReference type="CDD" id="cd14792">
    <property type="entry name" value="GH27"/>
    <property type="match status" value="1"/>
</dbReference>
<dbReference type="PROSITE" id="PS50231">
    <property type="entry name" value="RICIN_B_LECTIN"/>
    <property type="match status" value="1"/>
</dbReference>
<evidence type="ECO:0000256" key="8">
    <source>
        <dbReference type="ARBA" id="ARBA00022734"/>
    </source>
</evidence>
<dbReference type="GO" id="GO:0005576">
    <property type="term" value="C:extracellular region"/>
    <property type="evidence" value="ECO:0007669"/>
    <property type="project" value="UniProtKB-SubCell"/>
</dbReference>
<dbReference type="InterPro" id="IPR041233">
    <property type="entry name" value="Melibiase_C"/>
</dbReference>
<comment type="function">
    <text evidence="2">Hydrolyzes a variety of simple alpha-D-galactoside as well as more complex molecules such as oligosaccharides and polysaccharides.</text>
</comment>
<keyword evidence="16" id="KW-1185">Reference proteome</keyword>
<dbReference type="Proteomes" id="UP000660729">
    <property type="component" value="Unassembled WGS sequence"/>
</dbReference>
<dbReference type="InterPro" id="IPR013785">
    <property type="entry name" value="Aldolase_TIM"/>
</dbReference>
<reference evidence="15" key="1">
    <citation type="submission" date="2020-04" db="EMBL/GenBank/DDBJ databases">
        <title>Draft genome resource of the tomato pathogen Pseudocercospora fuligena.</title>
        <authorList>
            <person name="Zaccaron A."/>
        </authorList>
    </citation>
    <scope>NUCLEOTIDE SEQUENCE</scope>
    <source>
        <strain evidence="15">PF001</strain>
    </source>
</reference>
<sequence length="544" mass="60967">MATASLENPDILPTPPMGFNNWARFECNLNQSLFTETADAMVSKGLLAAGYNRVNIDDCWPLYDRAPNGSLQWNETLFADGLIWLGRYLKKKGFHFGIYSDAGNETCGGYPGSVGYEELDAKTFADWGIDYLKLDGCNVYNKTGQTLQERYEEIYGHWHDIFSKSDRPLIFSESAPAYFAGPPLDVGSANLTDWFTVMNWVPQKGELSRHSQDIIVHRLSKTPWTSVMANYDQEVRVAREQRKGYYNDPDFLIADDPHLTLDEKKSHFALWASFSAPLIISAYIPDLPSETIRYLTNKDLIAVNQDSLGLQATLVSHDGTWDVLTRSLSNGDRLLTILNNGSDTASIEVPINRLGWSMGAQYAKFGISGKLEVKDLWTGKSSTISPAEHGASIQANVPSHGTAVYRISVHDGPRMWPRVTPRKWNWIPTGLLFNAASFHCLTVIMNGTVIFAKCDGSVEQIWQVGQKGAWIKSLDKPGCLTVENGHVVLGECNEKEWIYSRYGLIQEESSRKCLTEGKDGDVMVEECGYLRNDQVWEMPSGWQL</sequence>
<dbReference type="Pfam" id="PF00652">
    <property type="entry name" value="Ricin_B_lectin"/>
    <property type="match status" value="1"/>
</dbReference>
<evidence type="ECO:0000256" key="6">
    <source>
        <dbReference type="ARBA" id="ARBA00022525"/>
    </source>
</evidence>
<protein>
    <recommendedName>
        <fullName evidence="5 13">Alpha-galactosidase</fullName>
        <ecNumber evidence="5 13">3.2.1.22</ecNumber>
    </recommendedName>
    <alternativeName>
        <fullName evidence="13">Melibiase</fullName>
    </alternativeName>
</protein>
<dbReference type="PANTHER" id="PTHR11452">
    <property type="entry name" value="ALPHA-GALACTOSIDASE/ALPHA-N-ACETYLGALACTOSAMINIDASE"/>
    <property type="match status" value="1"/>
</dbReference>
<evidence type="ECO:0000256" key="7">
    <source>
        <dbReference type="ARBA" id="ARBA00022729"/>
    </source>
</evidence>
<evidence type="ECO:0000256" key="13">
    <source>
        <dbReference type="RuleBase" id="RU361168"/>
    </source>
</evidence>
<dbReference type="Gene3D" id="2.60.40.1180">
    <property type="entry name" value="Golgi alpha-mannosidase II"/>
    <property type="match status" value="1"/>
</dbReference>